<comment type="similarity">
    <text evidence="2">Belongs to the membrane fusion protein (MFP) (TC 8.A.1) family.</text>
</comment>
<evidence type="ECO:0000256" key="1">
    <source>
        <dbReference type="ARBA" id="ARBA00004196"/>
    </source>
</evidence>
<evidence type="ECO:0000313" key="8">
    <source>
        <dbReference type="EMBL" id="MBP1934377.1"/>
    </source>
</evidence>
<dbReference type="Gene3D" id="1.10.287.470">
    <property type="entry name" value="Helix hairpin bin"/>
    <property type="match status" value="2"/>
</dbReference>
<dbReference type="NCBIfam" id="TIGR01730">
    <property type="entry name" value="RND_mfp"/>
    <property type="match status" value="1"/>
</dbReference>
<dbReference type="Gene3D" id="2.40.30.170">
    <property type="match status" value="1"/>
</dbReference>
<accession>A0ABS4GW94</accession>
<dbReference type="PRINTS" id="PR01490">
    <property type="entry name" value="RTXTOXIND"/>
</dbReference>
<protein>
    <submittedName>
        <fullName evidence="8">HlyD family secretion protein</fullName>
    </submittedName>
</protein>
<dbReference type="InterPro" id="IPR006143">
    <property type="entry name" value="RND_pump_MFP"/>
</dbReference>
<comment type="subcellular location">
    <subcellularLocation>
        <location evidence="1">Cell envelope</location>
    </subcellularLocation>
</comment>
<organism evidence="8 9">
    <name type="scientific">Ammoniphilus resinae</name>
    <dbReference type="NCBI Taxonomy" id="861532"/>
    <lineage>
        <taxon>Bacteria</taxon>
        <taxon>Bacillati</taxon>
        <taxon>Bacillota</taxon>
        <taxon>Bacilli</taxon>
        <taxon>Bacillales</taxon>
        <taxon>Paenibacillaceae</taxon>
        <taxon>Aneurinibacillus group</taxon>
        <taxon>Ammoniphilus</taxon>
    </lineage>
</organism>
<evidence type="ECO:0000313" key="9">
    <source>
        <dbReference type="Proteomes" id="UP001519343"/>
    </source>
</evidence>
<evidence type="ECO:0000259" key="7">
    <source>
        <dbReference type="Pfam" id="PF25989"/>
    </source>
</evidence>
<comment type="caution">
    <text evidence="8">The sequence shown here is derived from an EMBL/GenBank/DDBJ whole genome shotgun (WGS) entry which is preliminary data.</text>
</comment>
<evidence type="ECO:0000256" key="3">
    <source>
        <dbReference type="ARBA" id="ARBA00023054"/>
    </source>
</evidence>
<keyword evidence="5" id="KW-0812">Transmembrane</keyword>
<dbReference type="InterPro" id="IPR058637">
    <property type="entry name" value="YknX-like_C"/>
</dbReference>
<proteinExistence type="inferred from homology"/>
<evidence type="ECO:0000259" key="6">
    <source>
        <dbReference type="Pfam" id="PF25917"/>
    </source>
</evidence>
<dbReference type="Pfam" id="PF25989">
    <property type="entry name" value="YknX_C"/>
    <property type="match status" value="1"/>
</dbReference>
<keyword evidence="5" id="KW-0472">Membrane</keyword>
<dbReference type="PANTHER" id="PTHR32347">
    <property type="entry name" value="EFFLUX SYSTEM COMPONENT YKNX-RELATED"/>
    <property type="match status" value="1"/>
</dbReference>
<dbReference type="Gene3D" id="2.40.50.100">
    <property type="match status" value="2"/>
</dbReference>
<feature type="coiled-coil region" evidence="4">
    <location>
        <begin position="89"/>
        <end position="247"/>
    </location>
</feature>
<reference evidence="8 9" key="1">
    <citation type="submission" date="2021-03" db="EMBL/GenBank/DDBJ databases">
        <title>Genomic Encyclopedia of Type Strains, Phase IV (KMG-IV): sequencing the most valuable type-strain genomes for metagenomic binning, comparative biology and taxonomic classification.</title>
        <authorList>
            <person name="Goeker M."/>
        </authorList>
    </citation>
    <scope>NUCLEOTIDE SEQUENCE [LARGE SCALE GENOMIC DNA]</scope>
    <source>
        <strain evidence="8 9">DSM 24738</strain>
    </source>
</reference>
<evidence type="ECO:0000256" key="5">
    <source>
        <dbReference type="SAM" id="Phobius"/>
    </source>
</evidence>
<dbReference type="InterPro" id="IPR050465">
    <property type="entry name" value="UPF0194_transport"/>
</dbReference>
<evidence type="ECO:0000256" key="2">
    <source>
        <dbReference type="ARBA" id="ARBA00009477"/>
    </source>
</evidence>
<sequence>MKKQIKWVAAIVFAFIIGGFIIYSSVKALDVEWLEVQPQTVAQTWKEEGIVTVAAERPIYSLISGQINGLFAKEGQKVNRGDLLLAIDSKDLEFQLDQLKAQKKGLLGQERMTEQDMQKQLGQLQGQLESIEGQEKQAAKSPYQAEIKRQQLVIEETGRQLANSEEDYREMKVLYESGAVSKKQMEQAAHTVDQLENSLLQQEQELKLMNEQAIPLPGTVQYYSGLKQAIQTQIDILQQELNQEKAETGTNQYYQGQLEAVEAQMKHLTYQMANRKVFSPIQGVVKEVSTKEGAAIPVNAPLLTVIPDGGLQVEAYLLTEDVMDVKSGMKVQLIQKRRNGEYTFSGTVQAIAPAAVEKISSLGLIQQKIKVTIIPEDQEVALRPGYAIDVLFTTLEQPNQLAVPPEVLFPYEKGDALWVVRDGKAVIQPVQKGMETDDLVVIEKGLSAGDQVILNPQQEGLKQGKRVK</sequence>
<gene>
    <name evidence="8" type="ORF">J2Z37_004397</name>
</gene>
<dbReference type="InterPro" id="IPR058625">
    <property type="entry name" value="MdtA-like_BSH"/>
</dbReference>
<dbReference type="SUPFAM" id="SSF111369">
    <property type="entry name" value="HlyD-like secretion proteins"/>
    <property type="match status" value="1"/>
</dbReference>
<evidence type="ECO:0000256" key="4">
    <source>
        <dbReference type="SAM" id="Coils"/>
    </source>
</evidence>
<dbReference type="EMBL" id="JAGGKT010000020">
    <property type="protein sequence ID" value="MBP1934377.1"/>
    <property type="molecule type" value="Genomic_DNA"/>
</dbReference>
<keyword evidence="9" id="KW-1185">Reference proteome</keyword>
<dbReference type="Gene3D" id="2.40.420.20">
    <property type="match status" value="1"/>
</dbReference>
<keyword evidence="3 4" id="KW-0175">Coiled coil</keyword>
<dbReference type="RefSeq" id="WP_209812375.1">
    <property type="nucleotide sequence ID" value="NZ_JAGGKT010000020.1"/>
</dbReference>
<dbReference type="Pfam" id="PF25917">
    <property type="entry name" value="BSH_RND"/>
    <property type="match status" value="1"/>
</dbReference>
<name>A0ABS4GW94_9BACL</name>
<feature type="domain" description="Multidrug resistance protein MdtA-like barrel-sandwich hybrid" evidence="6">
    <location>
        <begin position="61"/>
        <end position="299"/>
    </location>
</feature>
<feature type="domain" description="YknX-like C-terminal permuted SH3-like" evidence="7">
    <location>
        <begin position="401"/>
        <end position="468"/>
    </location>
</feature>
<dbReference type="Proteomes" id="UP001519343">
    <property type="component" value="Unassembled WGS sequence"/>
</dbReference>
<keyword evidence="5" id="KW-1133">Transmembrane helix</keyword>
<feature type="transmembrane region" description="Helical" evidence="5">
    <location>
        <begin position="7"/>
        <end position="26"/>
    </location>
</feature>